<evidence type="ECO:0000313" key="2">
    <source>
        <dbReference type="EMBL" id="KAK4108641.1"/>
    </source>
</evidence>
<organism evidence="2 3">
    <name type="scientific">Canariomyces notabilis</name>
    <dbReference type="NCBI Taxonomy" id="2074819"/>
    <lineage>
        <taxon>Eukaryota</taxon>
        <taxon>Fungi</taxon>
        <taxon>Dikarya</taxon>
        <taxon>Ascomycota</taxon>
        <taxon>Pezizomycotina</taxon>
        <taxon>Sordariomycetes</taxon>
        <taxon>Sordariomycetidae</taxon>
        <taxon>Sordariales</taxon>
        <taxon>Chaetomiaceae</taxon>
        <taxon>Canariomyces</taxon>
    </lineage>
</organism>
<dbReference type="RefSeq" id="XP_064666211.1">
    <property type="nucleotide sequence ID" value="XM_064816045.1"/>
</dbReference>
<proteinExistence type="predicted"/>
<dbReference type="Pfam" id="PF00646">
    <property type="entry name" value="F-box"/>
    <property type="match status" value="1"/>
</dbReference>
<protein>
    <recommendedName>
        <fullName evidence="1">F-box domain-containing protein</fullName>
    </recommendedName>
</protein>
<sequence>MAPTMPPGYLSATECYFRNEEAEAIVRTVGYHCEDYSRGMLWFPRKVHVGIRPSIATPFQRTPTTGLGFLDRLPLELLHDVWLRLDMRSLFNLRQVNIRARETVDALNQYQLVVSYGLNLFCALLRTQLASGISLSDFYDALCKKNCALCGEFAGFMSLLTWTRCCFACLEKAPELEVQSLASVRKTFHLRKGQLAQLKSFKTLPGIYWVDSGCVLESVRKSRTTVVSAHQARLLFGQQLHTPAQEQETNWDRRSSILRYTAACELAYYDKSTGKVENGICCAGCQLALEKRIIGSWGEDWSYEARNKSYARDGLLGHFRWCKQAQLLWESSGGGKRRPPELPAFAWRGSFFKDRE</sequence>
<dbReference type="AlphaFoldDB" id="A0AAN6T8X6"/>
<comment type="caution">
    <text evidence="2">The sequence shown here is derived from an EMBL/GenBank/DDBJ whole genome shotgun (WGS) entry which is preliminary data.</text>
</comment>
<reference evidence="2" key="1">
    <citation type="journal article" date="2023" name="Mol. Phylogenet. Evol.">
        <title>Genome-scale phylogeny and comparative genomics of the fungal order Sordariales.</title>
        <authorList>
            <person name="Hensen N."/>
            <person name="Bonometti L."/>
            <person name="Westerberg I."/>
            <person name="Brannstrom I.O."/>
            <person name="Guillou S."/>
            <person name="Cros-Aarteil S."/>
            <person name="Calhoun S."/>
            <person name="Haridas S."/>
            <person name="Kuo A."/>
            <person name="Mondo S."/>
            <person name="Pangilinan J."/>
            <person name="Riley R."/>
            <person name="LaButti K."/>
            <person name="Andreopoulos B."/>
            <person name="Lipzen A."/>
            <person name="Chen C."/>
            <person name="Yan M."/>
            <person name="Daum C."/>
            <person name="Ng V."/>
            <person name="Clum A."/>
            <person name="Steindorff A."/>
            <person name="Ohm R.A."/>
            <person name="Martin F."/>
            <person name="Silar P."/>
            <person name="Natvig D.O."/>
            <person name="Lalanne C."/>
            <person name="Gautier V."/>
            <person name="Ament-Velasquez S.L."/>
            <person name="Kruys A."/>
            <person name="Hutchinson M.I."/>
            <person name="Powell A.J."/>
            <person name="Barry K."/>
            <person name="Miller A.N."/>
            <person name="Grigoriev I.V."/>
            <person name="Debuchy R."/>
            <person name="Gladieux P."/>
            <person name="Hiltunen Thoren M."/>
            <person name="Johannesson H."/>
        </authorList>
    </citation>
    <scope>NUCLEOTIDE SEQUENCE</scope>
    <source>
        <strain evidence="2">CBS 508.74</strain>
    </source>
</reference>
<dbReference type="PROSITE" id="PS50181">
    <property type="entry name" value="FBOX"/>
    <property type="match status" value="1"/>
</dbReference>
<accession>A0AAN6T8X6</accession>
<reference evidence="2" key="2">
    <citation type="submission" date="2023-05" db="EMBL/GenBank/DDBJ databases">
        <authorList>
            <consortium name="Lawrence Berkeley National Laboratory"/>
            <person name="Steindorff A."/>
            <person name="Hensen N."/>
            <person name="Bonometti L."/>
            <person name="Westerberg I."/>
            <person name="Brannstrom I.O."/>
            <person name="Guillou S."/>
            <person name="Cros-Aarteil S."/>
            <person name="Calhoun S."/>
            <person name="Haridas S."/>
            <person name="Kuo A."/>
            <person name="Mondo S."/>
            <person name="Pangilinan J."/>
            <person name="Riley R."/>
            <person name="Labutti K."/>
            <person name="Andreopoulos B."/>
            <person name="Lipzen A."/>
            <person name="Chen C."/>
            <person name="Yanf M."/>
            <person name="Daum C."/>
            <person name="Ng V."/>
            <person name="Clum A."/>
            <person name="Ohm R."/>
            <person name="Martin F."/>
            <person name="Silar P."/>
            <person name="Natvig D."/>
            <person name="Lalanne C."/>
            <person name="Gautier V."/>
            <person name="Ament-Velasquez S.L."/>
            <person name="Kruys A."/>
            <person name="Hutchinson M.I."/>
            <person name="Powell A.J."/>
            <person name="Barry K."/>
            <person name="Miller A.N."/>
            <person name="Grigoriev I.V."/>
            <person name="Debuchy R."/>
            <person name="Gladieux P."/>
            <person name="Thoren M.H."/>
            <person name="Johannesson H."/>
        </authorList>
    </citation>
    <scope>NUCLEOTIDE SEQUENCE</scope>
    <source>
        <strain evidence="2">CBS 508.74</strain>
    </source>
</reference>
<dbReference type="SUPFAM" id="SSF81383">
    <property type="entry name" value="F-box domain"/>
    <property type="match status" value="1"/>
</dbReference>
<evidence type="ECO:0000313" key="3">
    <source>
        <dbReference type="Proteomes" id="UP001302812"/>
    </source>
</evidence>
<gene>
    <name evidence="2" type="ORF">N656DRAFT_783869</name>
</gene>
<dbReference type="EMBL" id="MU853361">
    <property type="protein sequence ID" value="KAK4108641.1"/>
    <property type="molecule type" value="Genomic_DNA"/>
</dbReference>
<name>A0AAN6T8X6_9PEZI</name>
<dbReference type="InterPro" id="IPR036047">
    <property type="entry name" value="F-box-like_dom_sf"/>
</dbReference>
<feature type="domain" description="F-box" evidence="1">
    <location>
        <begin position="67"/>
        <end position="113"/>
    </location>
</feature>
<keyword evidence="3" id="KW-1185">Reference proteome</keyword>
<evidence type="ECO:0000259" key="1">
    <source>
        <dbReference type="PROSITE" id="PS50181"/>
    </source>
</evidence>
<dbReference type="GeneID" id="89940170"/>
<dbReference type="Proteomes" id="UP001302812">
    <property type="component" value="Unassembled WGS sequence"/>
</dbReference>
<dbReference type="InterPro" id="IPR001810">
    <property type="entry name" value="F-box_dom"/>
</dbReference>